<name>A0A0P1B6I9_PLAHL</name>
<proteinExistence type="predicted"/>
<dbReference type="EMBL" id="CCYD01003141">
    <property type="protein sequence ID" value="CEG50438.1"/>
    <property type="molecule type" value="Genomic_DNA"/>
</dbReference>
<accession>A0A0P1B6I9</accession>
<sequence>MGDSKLISLTNASDEGSTSCDFCFTLSWDRCICGNIVSQFSSGDTIKCRLRDCWYRIYGATTIIEYGIYGWFSADQTGCFALFQLYTLIFCPAKTICKVKLAECHDEDKEEALTILPGEAKKEQAAFIFGLSTTEMSVANIKISSLS</sequence>
<organism evidence="1 2">
    <name type="scientific">Plasmopara halstedii</name>
    <name type="common">Downy mildew of sunflower</name>
    <dbReference type="NCBI Taxonomy" id="4781"/>
    <lineage>
        <taxon>Eukaryota</taxon>
        <taxon>Sar</taxon>
        <taxon>Stramenopiles</taxon>
        <taxon>Oomycota</taxon>
        <taxon>Peronosporomycetes</taxon>
        <taxon>Peronosporales</taxon>
        <taxon>Peronosporaceae</taxon>
        <taxon>Plasmopara</taxon>
    </lineage>
</organism>
<evidence type="ECO:0000313" key="1">
    <source>
        <dbReference type="EMBL" id="CEG50438.1"/>
    </source>
</evidence>
<dbReference type="RefSeq" id="XP_024586807.1">
    <property type="nucleotide sequence ID" value="XM_024721738.1"/>
</dbReference>
<keyword evidence="2" id="KW-1185">Reference proteome</keyword>
<protein>
    <submittedName>
        <fullName evidence="1">Uncharacterized protein</fullName>
    </submittedName>
</protein>
<dbReference type="GeneID" id="36403204"/>
<reference evidence="2" key="1">
    <citation type="submission" date="2014-09" db="EMBL/GenBank/DDBJ databases">
        <authorList>
            <person name="Sharma Rahul"/>
            <person name="Thines Marco"/>
        </authorList>
    </citation>
    <scope>NUCLEOTIDE SEQUENCE [LARGE SCALE GENOMIC DNA]</scope>
</reference>
<dbReference type="AlphaFoldDB" id="A0A0P1B6I9"/>
<dbReference type="Proteomes" id="UP000054928">
    <property type="component" value="Unassembled WGS sequence"/>
</dbReference>
<evidence type="ECO:0000313" key="2">
    <source>
        <dbReference type="Proteomes" id="UP000054928"/>
    </source>
</evidence>